<dbReference type="InterPro" id="IPR050093">
    <property type="entry name" value="ABC_SmlMolc_Importer"/>
</dbReference>
<accession>A0A934HSR0</accession>
<dbReference type="Gene3D" id="3.40.50.300">
    <property type="entry name" value="P-loop containing nucleotide triphosphate hydrolases"/>
    <property type="match status" value="1"/>
</dbReference>
<dbReference type="GO" id="GO:0005524">
    <property type="term" value="F:ATP binding"/>
    <property type="evidence" value="ECO:0007669"/>
    <property type="project" value="UniProtKB-KW"/>
</dbReference>
<evidence type="ECO:0000256" key="3">
    <source>
        <dbReference type="ARBA" id="ARBA00022840"/>
    </source>
</evidence>
<comment type="caution">
    <text evidence="5">The sequence shown here is derived from an EMBL/GenBank/DDBJ whole genome shotgun (WGS) entry which is preliminary data.</text>
</comment>
<dbReference type="EMBL" id="JAEEGB010000007">
    <property type="protein sequence ID" value="MBI6872613.1"/>
    <property type="molecule type" value="Genomic_DNA"/>
</dbReference>
<keyword evidence="2" id="KW-0547">Nucleotide-binding</keyword>
<dbReference type="AlphaFoldDB" id="A0A934HSR0"/>
<feature type="domain" description="ABC transporter" evidence="4">
    <location>
        <begin position="1"/>
        <end position="220"/>
    </location>
</feature>
<dbReference type="GO" id="GO:0016887">
    <property type="term" value="F:ATP hydrolysis activity"/>
    <property type="evidence" value="ECO:0007669"/>
    <property type="project" value="InterPro"/>
</dbReference>
<name>A0A934HSR0_9CLOT</name>
<dbReference type="SUPFAM" id="SSF52540">
    <property type="entry name" value="P-loop containing nucleoside triphosphate hydrolases"/>
    <property type="match status" value="1"/>
</dbReference>
<keyword evidence="3 5" id="KW-0067">ATP-binding</keyword>
<sequence>MIDIKLFKKMNYFNLDVNFSIDKEVLVIQGPSGSGKTTILDCICGTKTPDEGSITMNGKTIFSSNKKINIKIKDRNIGYVFQNYALFPHMTIKQNISFGTKCKKLKDSDYIDYLMNVFNIYHLEDRYPNQISGGEKQRAALARALAVKPEMLLLDEPFSALDVNTKNSVYKEFLQLKKLWRIDIILVTHNPEEARLLGDRIISIESGNICDVETSKRNIIM</sequence>
<dbReference type="InterPro" id="IPR017871">
    <property type="entry name" value="ABC_transporter-like_CS"/>
</dbReference>
<dbReference type="SMART" id="SM00382">
    <property type="entry name" value="AAA"/>
    <property type="match status" value="1"/>
</dbReference>
<evidence type="ECO:0000256" key="1">
    <source>
        <dbReference type="ARBA" id="ARBA00022448"/>
    </source>
</evidence>
<evidence type="ECO:0000259" key="4">
    <source>
        <dbReference type="PROSITE" id="PS50893"/>
    </source>
</evidence>
<dbReference type="InterPro" id="IPR003439">
    <property type="entry name" value="ABC_transporter-like_ATP-bd"/>
</dbReference>
<dbReference type="PROSITE" id="PS00211">
    <property type="entry name" value="ABC_TRANSPORTER_1"/>
    <property type="match status" value="1"/>
</dbReference>
<protein>
    <submittedName>
        <fullName evidence="5">ATP-binding cassette domain-containing protein</fullName>
    </submittedName>
</protein>
<dbReference type="InterPro" id="IPR003593">
    <property type="entry name" value="AAA+_ATPase"/>
</dbReference>
<dbReference type="PANTHER" id="PTHR42781">
    <property type="entry name" value="SPERMIDINE/PUTRESCINE IMPORT ATP-BINDING PROTEIN POTA"/>
    <property type="match status" value="1"/>
</dbReference>
<proteinExistence type="predicted"/>
<keyword evidence="6" id="KW-1185">Reference proteome</keyword>
<dbReference type="Pfam" id="PF00005">
    <property type="entry name" value="ABC_tran"/>
    <property type="match status" value="1"/>
</dbReference>
<evidence type="ECO:0000313" key="5">
    <source>
        <dbReference type="EMBL" id="MBI6872613.1"/>
    </source>
</evidence>
<dbReference type="RefSeq" id="WP_211142111.1">
    <property type="nucleotide sequence ID" value="NZ_JAEEGB010000007.1"/>
</dbReference>
<evidence type="ECO:0000256" key="2">
    <source>
        <dbReference type="ARBA" id="ARBA00022741"/>
    </source>
</evidence>
<dbReference type="Proteomes" id="UP000622687">
    <property type="component" value="Unassembled WGS sequence"/>
</dbReference>
<keyword evidence="1" id="KW-0813">Transport</keyword>
<dbReference type="PROSITE" id="PS50893">
    <property type="entry name" value="ABC_TRANSPORTER_2"/>
    <property type="match status" value="1"/>
</dbReference>
<dbReference type="InterPro" id="IPR027417">
    <property type="entry name" value="P-loop_NTPase"/>
</dbReference>
<reference evidence="5" key="1">
    <citation type="submission" date="2020-12" db="EMBL/GenBank/DDBJ databases">
        <title>Clostridium thailandense sp. nov., a novel acetogenic bacterium isolated from peat land soil in Thailand.</title>
        <authorList>
            <person name="Chaikitkaew S."/>
            <person name="Birkeland N.K."/>
        </authorList>
    </citation>
    <scope>NUCLEOTIDE SEQUENCE</scope>
    <source>
        <strain evidence="5">DSM 17425</strain>
    </source>
</reference>
<dbReference type="PANTHER" id="PTHR42781:SF4">
    <property type="entry name" value="SPERMIDINE_PUTRESCINE IMPORT ATP-BINDING PROTEIN POTA"/>
    <property type="match status" value="1"/>
</dbReference>
<organism evidence="5 6">
    <name type="scientific">Clostridium aciditolerans</name>
    <dbReference type="NCBI Taxonomy" id="339861"/>
    <lineage>
        <taxon>Bacteria</taxon>
        <taxon>Bacillati</taxon>
        <taxon>Bacillota</taxon>
        <taxon>Clostridia</taxon>
        <taxon>Eubacteriales</taxon>
        <taxon>Clostridiaceae</taxon>
        <taxon>Clostridium</taxon>
    </lineage>
</organism>
<evidence type="ECO:0000313" key="6">
    <source>
        <dbReference type="Proteomes" id="UP000622687"/>
    </source>
</evidence>
<gene>
    <name evidence="5" type="ORF">I6U51_07795</name>
</gene>